<reference evidence="3" key="1">
    <citation type="journal article" date="2019" name="Int. J. Syst. Evol. Microbiol.">
        <title>The Global Catalogue of Microorganisms (GCM) 10K type strain sequencing project: providing services to taxonomists for standard genome sequencing and annotation.</title>
        <authorList>
            <consortium name="The Broad Institute Genomics Platform"/>
            <consortium name="The Broad Institute Genome Sequencing Center for Infectious Disease"/>
            <person name="Wu L."/>
            <person name="Ma J."/>
        </authorList>
    </citation>
    <scope>NUCLEOTIDE SEQUENCE [LARGE SCALE GENOMIC DNA]</scope>
    <source>
        <strain evidence="3">CCUG 56607</strain>
    </source>
</reference>
<comment type="caution">
    <text evidence="2">The sequence shown here is derived from an EMBL/GenBank/DDBJ whole genome shotgun (WGS) entry which is preliminary data.</text>
</comment>
<sequence length="51" mass="5929">MIFFYGVYLPISLFEWIVGSSGFPYTALIVGLALPWMRKNHIHTIKKQWGT</sequence>
<organism evidence="2 3">
    <name type="scientific">Thalassobacillus hwangdonensis</name>
    <dbReference type="NCBI Taxonomy" id="546108"/>
    <lineage>
        <taxon>Bacteria</taxon>
        <taxon>Bacillati</taxon>
        <taxon>Bacillota</taxon>
        <taxon>Bacilli</taxon>
        <taxon>Bacillales</taxon>
        <taxon>Bacillaceae</taxon>
        <taxon>Thalassobacillus</taxon>
    </lineage>
</organism>
<keyword evidence="3" id="KW-1185">Reference proteome</keyword>
<protein>
    <submittedName>
        <fullName evidence="2">Uncharacterized protein</fullName>
    </submittedName>
</protein>
<dbReference type="Proteomes" id="UP001596990">
    <property type="component" value="Unassembled WGS sequence"/>
</dbReference>
<accession>A0ABW3L488</accession>
<keyword evidence="1" id="KW-0812">Transmembrane</keyword>
<dbReference type="EMBL" id="JBHTKL010000005">
    <property type="protein sequence ID" value="MFD1020582.1"/>
    <property type="molecule type" value="Genomic_DNA"/>
</dbReference>
<gene>
    <name evidence="2" type="ORF">ACFQ2J_15445</name>
</gene>
<keyword evidence="1" id="KW-0472">Membrane</keyword>
<evidence type="ECO:0000313" key="3">
    <source>
        <dbReference type="Proteomes" id="UP001596990"/>
    </source>
</evidence>
<evidence type="ECO:0000313" key="2">
    <source>
        <dbReference type="EMBL" id="MFD1020582.1"/>
    </source>
</evidence>
<proteinExistence type="predicted"/>
<feature type="transmembrane region" description="Helical" evidence="1">
    <location>
        <begin position="16"/>
        <end position="37"/>
    </location>
</feature>
<name>A0ABW3L488_9BACI</name>
<evidence type="ECO:0000256" key="1">
    <source>
        <dbReference type="SAM" id="Phobius"/>
    </source>
</evidence>
<keyword evidence="1" id="KW-1133">Transmembrane helix</keyword>